<evidence type="ECO:0000313" key="2">
    <source>
        <dbReference type="Proteomes" id="UP000664761"/>
    </source>
</evidence>
<reference evidence="1 2" key="1">
    <citation type="submission" date="2021-03" db="EMBL/GenBank/DDBJ databases">
        <title>Sneathiella sp. CAU 1612 isolated from Kang Won-do.</title>
        <authorList>
            <person name="Kim W."/>
        </authorList>
    </citation>
    <scope>NUCLEOTIDE SEQUENCE [LARGE SCALE GENOMIC DNA]</scope>
    <source>
        <strain evidence="1 2">CAU 1612</strain>
    </source>
</reference>
<protein>
    <submittedName>
        <fullName evidence="1">Uncharacterized protein</fullName>
    </submittedName>
</protein>
<dbReference type="EMBL" id="JAFLNC010000001">
    <property type="protein sequence ID" value="MBO0332029.1"/>
    <property type="molecule type" value="Genomic_DNA"/>
</dbReference>
<name>A0ABS3F0K0_9PROT</name>
<proteinExistence type="predicted"/>
<organism evidence="1 2">
    <name type="scientific">Sneathiella sedimenti</name>
    <dbReference type="NCBI Taxonomy" id="2816034"/>
    <lineage>
        <taxon>Bacteria</taxon>
        <taxon>Pseudomonadati</taxon>
        <taxon>Pseudomonadota</taxon>
        <taxon>Alphaproteobacteria</taxon>
        <taxon>Sneathiellales</taxon>
        <taxon>Sneathiellaceae</taxon>
        <taxon>Sneathiella</taxon>
    </lineage>
</organism>
<accession>A0ABS3F0K0</accession>
<comment type="caution">
    <text evidence="1">The sequence shown here is derived from an EMBL/GenBank/DDBJ whole genome shotgun (WGS) entry which is preliminary data.</text>
</comment>
<dbReference type="Proteomes" id="UP000664761">
    <property type="component" value="Unassembled WGS sequence"/>
</dbReference>
<dbReference type="RefSeq" id="WP_207040775.1">
    <property type="nucleotide sequence ID" value="NZ_JAFLNC010000001.1"/>
</dbReference>
<keyword evidence="2" id="KW-1185">Reference proteome</keyword>
<sequence>MGLLALAQFSGLPASAVKQNLIELEITGDPGAAFAGDCRILTAGKLEKRYRVQGKTPAKYWLPAEAIRCSFEKSSLNLRLIGRISRGGVVELRQESPPPMRWLSMISIGPWGAAKGAASAARPLWQ</sequence>
<gene>
    <name evidence="1" type="ORF">J0X12_00290</name>
</gene>
<evidence type="ECO:0000313" key="1">
    <source>
        <dbReference type="EMBL" id="MBO0332029.1"/>
    </source>
</evidence>